<keyword evidence="3" id="KW-1185">Reference proteome</keyword>
<comment type="caution">
    <text evidence="2">The sequence shown here is derived from an EMBL/GenBank/DDBJ whole genome shotgun (WGS) entry which is preliminary data.</text>
</comment>
<organism evidence="2 3">
    <name type="scientific">Eumeta variegata</name>
    <name type="common">Bagworm moth</name>
    <name type="synonym">Eumeta japonica</name>
    <dbReference type="NCBI Taxonomy" id="151549"/>
    <lineage>
        <taxon>Eukaryota</taxon>
        <taxon>Metazoa</taxon>
        <taxon>Ecdysozoa</taxon>
        <taxon>Arthropoda</taxon>
        <taxon>Hexapoda</taxon>
        <taxon>Insecta</taxon>
        <taxon>Pterygota</taxon>
        <taxon>Neoptera</taxon>
        <taxon>Endopterygota</taxon>
        <taxon>Lepidoptera</taxon>
        <taxon>Glossata</taxon>
        <taxon>Ditrysia</taxon>
        <taxon>Tineoidea</taxon>
        <taxon>Psychidae</taxon>
        <taxon>Oiketicinae</taxon>
        <taxon>Eumeta</taxon>
    </lineage>
</organism>
<reference evidence="2 3" key="1">
    <citation type="journal article" date="2019" name="Commun. Biol.">
        <title>The bagworm genome reveals a unique fibroin gene that provides high tensile strength.</title>
        <authorList>
            <person name="Kono N."/>
            <person name="Nakamura H."/>
            <person name="Ohtoshi R."/>
            <person name="Tomita M."/>
            <person name="Numata K."/>
            <person name="Arakawa K."/>
        </authorList>
    </citation>
    <scope>NUCLEOTIDE SEQUENCE [LARGE SCALE GENOMIC DNA]</scope>
</reference>
<sequence length="93" mass="10362">MYAEITEGSAGCKAEGGGFGRDSDGERSDQRKSKADMDRALPFGMNSKVPTFSQENGRKLFWHTTYARESSQRLVMPRRAFLAEAGIVRTLLE</sequence>
<dbReference type="Proteomes" id="UP000299102">
    <property type="component" value="Unassembled WGS sequence"/>
</dbReference>
<evidence type="ECO:0000256" key="1">
    <source>
        <dbReference type="SAM" id="MobiDB-lite"/>
    </source>
</evidence>
<protein>
    <submittedName>
        <fullName evidence="2">Uncharacterized protein</fullName>
    </submittedName>
</protein>
<accession>A0A4C1TXB0</accession>
<feature type="region of interest" description="Disordered" evidence="1">
    <location>
        <begin position="1"/>
        <end position="50"/>
    </location>
</feature>
<evidence type="ECO:0000313" key="2">
    <source>
        <dbReference type="EMBL" id="GBP18672.1"/>
    </source>
</evidence>
<evidence type="ECO:0000313" key="3">
    <source>
        <dbReference type="Proteomes" id="UP000299102"/>
    </source>
</evidence>
<name>A0A4C1TXB0_EUMVA</name>
<proteinExistence type="predicted"/>
<gene>
    <name evidence="2" type="ORF">EVAR_14442_1</name>
</gene>
<dbReference type="EMBL" id="BGZK01000099">
    <property type="protein sequence ID" value="GBP18672.1"/>
    <property type="molecule type" value="Genomic_DNA"/>
</dbReference>
<feature type="compositionally biased region" description="Basic and acidic residues" evidence="1">
    <location>
        <begin position="21"/>
        <end position="39"/>
    </location>
</feature>
<dbReference type="AlphaFoldDB" id="A0A4C1TXB0"/>